<evidence type="ECO:0000256" key="4">
    <source>
        <dbReference type="ARBA" id="ARBA00022833"/>
    </source>
</evidence>
<keyword evidence="13" id="KW-1185">Reference proteome</keyword>
<evidence type="ECO:0000313" key="12">
    <source>
        <dbReference type="EMBL" id="KAG0467317.1"/>
    </source>
</evidence>
<gene>
    <name evidence="12" type="ORF">HPP92_018897</name>
</gene>
<evidence type="ECO:0000256" key="5">
    <source>
        <dbReference type="ARBA" id="ARBA00023015"/>
    </source>
</evidence>
<evidence type="ECO:0000256" key="6">
    <source>
        <dbReference type="ARBA" id="ARBA00023125"/>
    </source>
</evidence>
<dbReference type="InterPro" id="IPR004333">
    <property type="entry name" value="SBP_dom"/>
</dbReference>
<dbReference type="AlphaFoldDB" id="A0A835UMP1"/>
<proteinExistence type="predicted"/>
<dbReference type="Pfam" id="PF03110">
    <property type="entry name" value="SBP"/>
    <property type="match status" value="1"/>
</dbReference>
<keyword evidence="6" id="KW-0238">DNA-binding</keyword>
<dbReference type="PROSITE" id="PS51141">
    <property type="entry name" value="ZF_SBP"/>
    <property type="match status" value="1"/>
</dbReference>
<dbReference type="EMBL" id="JADCNL010000009">
    <property type="protein sequence ID" value="KAG0467317.1"/>
    <property type="molecule type" value="Genomic_DNA"/>
</dbReference>
<dbReference type="Gene3D" id="4.10.1100.10">
    <property type="entry name" value="Transcription factor, SBP-box domain"/>
    <property type="match status" value="1"/>
</dbReference>
<feature type="region of interest" description="Disordered" evidence="10">
    <location>
        <begin position="233"/>
        <end position="258"/>
    </location>
</feature>
<keyword evidence="5" id="KW-0805">Transcription regulation</keyword>
<dbReference type="PANTHER" id="PTHR31251:SF86">
    <property type="entry name" value="SQUAMOSA PROMOTER-BINDING-LIKE PROTEIN 1"/>
    <property type="match status" value="1"/>
</dbReference>
<dbReference type="Proteomes" id="UP000636800">
    <property type="component" value="Unassembled WGS sequence"/>
</dbReference>
<feature type="domain" description="SBP-type" evidence="11">
    <location>
        <begin position="166"/>
        <end position="243"/>
    </location>
</feature>
<evidence type="ECO:0000256" key="9">
    <source>
        <dbReference type="PROSITE-ProRule" id="PRU00470"/>
    </source>
</evidence>
<reference evidence="12 13" key="1">
    <citation type="journal article" date="2020" name="Nat. Food">
        <title>A phased Vanilla planifolia genome enables genetic improvement of flavour and production.</title>
        <authorList>
            <person name="Hasing T."/>
            <person name="Tang H."/>
            <person name="Brym M."/>
            <person name="Khazi F."/>
            <person name="Huang T."/>
            <person name="Chambers A.H."/>
        </authorList>
    </citation>
    <scope>NUCLEOTIDE SEQUENCE [LARGE SCALE GENOMIC DNA]</scope>
    <source>
        <tissue evidence="12">Leaf</tissue>
    </source>
</reference>
<dbReference type="SUPFAM" id="SSF103612">
    <property type="entry name" value="SBT domain"/>
    <property type="match status" value="1"/>
</dbReference>
<feature type="region of interest" description="Disordered" evidence="10">
    <location>
        <begin position="445"/>
        <end position="478"/>
    </location>
</feature>
<name>A0A835UMP1_VANPL</name>
<feature type="compositionally biased region" description="Polar residues" evidence="10">
    <location>
        <begin position="246"/>
        <end position="258"/>
    </location>
</feature>
<keyword evidence="3 9" id="KW-0863">Zinc-finger</keyword>
<dbReference type="Gene3D" id="1.25.40.20">
    <property type="entry name" value="Ankyrin repeat-containing domain"/>
    <property type="match status" value="1"/>
</dbReference>
<feature type="compositionally biased region" description="Basic residues" evidence="10">
    <location>
        <begin position="233"/>
        <end position="242"/>
    </location>
</feature>
<dbReference type="InterPro" id="IPR036893">
    <property type="entry name" value="SBP_sf"/>
</dbReference>
<organism evidence="12 13">
    <name type="scientific">Vanilla planifolia</name>
    <name type="common">Vanilla</name>
    <dbReference type="NCBI Taxonomy" id="51239"/>
    <lineage>
        <taxon>Eukaryota</taxon>
        <taxon>Viridiplantae</taxon>
        <taxon>Streptophyta</taxon>
        <taxon>Embryophyta</taxon>
        <taxon>Tracheophyta</taxon>
        <taxon>Spermatophyta</taxon>
        <taxon>Magnoliopsida</taxon>
        <taxon>Liliopsida</taxon>
        <taxon>Asparagales</taxon>
        <taxon>Orchidaceae</taxon>
        <taxon>Vanilloideae</taxon>
        <taxon>Vanilleae</taxon>
        <taxon>Vanilla</taxon>
    </lineage>
</organism>
<dbReference type="PANTHER" id="PTHR31251">
    <property type="entry name" value="SQUAMOSA PROMOTER-BINDING-LIKE PROTEIN 4"/>
    <property type="match status" value="1"/>
</dbReference>
<evidence type="ECO:0000256" key="10">
    <source>
        <dbReference type="SAM" id="MobiDB-lite"/>
    </source>
</evidence>
<evidence type="ECO:0000256" key="2">
    <source>
        <dbReference type="ARBA" id="ARBA00022723"/>
    </source>
</evidence>
<keyword evidence="4" id="KW-0862">Zinc</keyword>
<dbReference type="OrthoDB" id="1711508at2759"/>
<dbReference type="GO" id="GO:0003677">
    <property type="term" value="F:DNA binding"/>
    <property type="evidence" value="ECO:0007669"/>
    <property type="project" value="UniProtKB-KW"/>
</dbReference>
<feature type="compositionally biased region" description="Low complexity" evidence="10">
    <location>
        <begin position="464"/>
        <end position="478"/>
    </location>
</feature>
<evidence type="ECO:0000256" key="8">
    <source>
        <dbReference type="ARBA" id="ARBA00023242"/>
    </source>
</evidence>
<keyword evidence="2" id="KW-0479">Metal-binding</keyword>
<keyword evidence="8" id="KW-0539">Nucleus</keyword>
<evidence type="ECO:0000256" key="7">
    <source>
        <dbReference type="ARBA" id="ARBA00023163"/>
    </source>
</evidence>
<dbReference type="FunFam" id="4.10.1100.10:FF:000001">
    <property type="entry name" value="Squamosa promoter-binding-like protein 14"/>
    <property type="match status" value="1"/>
</dbReference>
<dbReference type="Pfam" id="PF26102">
    <property type="entry name" value="Ig_SPL7"/>
    <property type="match status" value="1"/>
</dbReference>
<evidence type="ECO:0000256" key="1">
    <source>
        <dbReference type="ARBA" id="ARBA00004123"/>
    </source>
</evidence>
<evidence type="ECO:0000313" key="13">
    <source>
        <dbReference type="Proteomes" id="UP000636800"/>
    </source>
</evidence>
<sequence>MEGGEVDAPPVFFHSQGLFSDCPPMAKKRDLPWENTGFHHGHQLQNNHPWPIGSMSGNSTNWNQNMWDWDCVMFTAKPSENVPEVLCLSAQDAAGVGNSCGGGEQRKASLDSANALLLGKEVEDEGENLVLKLGGGAYAFEEPVARTNKRARSGSNSGSPGDAGRYPMCQVDDCKADLSNAKDYHRRHKVCELHSKTAKAFVGKQMQRFCQQCSRFHPLTEFDEGKRSCRRRLAGHNRRRRKTQTDDASTNLASGNQDVKANGSVDILNLLAILARLQGSLSGKPTSMPSLPNRDQLVQLLDKFSPLHSAKVSSKMQLQSSFDLNVLQPPQQVYSEQTPKESGKIDTPSTMNLLSALSTALGSSNVDVLATLTQSSSPGDGKNMEAYQETLADVNSRRKLSHSAPSFGSIKTDINVNSGFDSLETMPKVPLQLFGSVLGVKCQPGLDAAEDDSPSKLGSASKYPSSESSNPIDDISPSCSPPIAKRLFPLHSAFEKKDESMSICREDPGTAEASTTYDWATSIEPLKGFKGKLGSQVVQNSSYPAGYLSSSGSDLSPTSNSDVQNRTGRIIFKLFDKDPSNLPETLRADILNWLSHSPSDIESYIRPGCVVLSIYISMASIAWDELEEDFFQRVNSLVHCSDSGFWKSGRFVVRSNKQLASHKNGKIRSGKFWRAMSSPVLTSISPIAVVNGQETTILLRGRNLSAPGTKIHCMYMGGCKTKEVICSTADSCSESFVPPTLLPCSYGRYFIEVDNGFRGNSFPVIVADAAICQELRSLESVFVDDDGARDSPSEDQYLDDARLPSQEDVIHFLNELGWLFQRKSHSDSSLSDFSVFRFKYLFAFSVDREFCVLVKTLLDLVVERSCTTDSALSESMEMLLELQLLSRAVKRRCRKIVDLLLNYSVKNAITKDSSLYLFAPNSIGPGGLTPLHLAASMQDADDMVDALTTDPQEIGLNCWSSVLDDLGVSPSMYASSRNNHSYNNLVARKAGDKKNGQVSIMVQHEELSTNVSWIKLMSPTTHSACHRQALSVTSCVRCALLESRNTHVSYTGGLLRRPYILCMLAVAAVCVCVCVFLRGAPFVGSVAPFEWEKLEFGPI</sequence>
<dbReference type="GO" id="GO:0005634">
    <property type="term" value="C:nucleus"/>
    <property type="evidence" value="ECO:0007669"/>
    <property type="project" value="UniProtKB-SubCell"/>
</dbReference>
<dbReference type="GO" id="GO:0008270">
    <property type="term" value="F:zinc ion binding"/>
    <property type="evidence" value="ECO:0007669"/>
    <property type="project" value="UniProtKB-KW"/>
</dbReference>
<keyword evidence="7" id="KW-0804">Transcription</keyword>
<evidence type="ECO:0000259" key="11">
    <source>
        <dbReference type="PROSITE" id="PS51141"/>
    </source>
</evidence>
<comment type="caution">
    <text evidence="12">The sequence shown here is derived from an EMBL/GenBank/DDBJ whole genome shotgun (WGS) entry which is preliminary data.</text>
</comment>
<accession>A0A835UMP1</accession>
<comment type="subcellular location">
    <subcellularLocation>
        <location evidence="1">Nucleus</location>
    </subcellularLocation>
</comment>
<evidence type="ECO:0000256" key="3">
    <source>
        <dbReference type="ARBA" id="ARBA00022771"/>
    </source>
</evidence>
<protein>
    <recommendedName>
        <fullName evidence="11">SBP-type domain-containing protein</fullName>
    </recommendedName>
</protein>
<dbReference type="InterPro" id="IPR036770">
    <property type="entry name" value="Ankyrin_rpt-contain_sf"/>
</dbReference>
<dbReference type="InterPro" id="IPR044817">
    <property type="entry name" value="SBP-like"/>
</dbReference>